<keyword evidence="2" id="KW-1185">Reference proteome</keyword>
<proteinExistence type="predicted"/>
<protein>
    <submittedName>
        <fullName evidence="1">Uncharacterized protein</fullName>
    </submittedName>
</protein>
<dbReference type="RefSeq" id="WP_271279245.1">
    <property type="nucleotide sequence ID" value="NZ_BAABFD010000022.1"/>
</dbReference>
<dbReference type="EMBL" id="JAPNUD010000150">
    <property type="protein sequence ID" value="MDA0645683.1"/>
    <property type="molecule type" value="Genomic_DNA"/>
</dbReference>
<reference evidence="1 2" key="1">
    <citation type="submission" date="2022-11" db="EMBL/GenBank/DDBJ databases">
        <title>Nonomuraea corallina sp. nov., a new species of the genus Nonomuraea isolated from sea side sediment in Thai sea.</title>
        <authorList>
            <person name="Ngamcharungchit C."/>
            <person name="Matsumoto A."/>
            <person name="Suriyachadkun C."/>
            <person name="Panbangred W."/>
            <person name="Inahashi Y."/>
            <person name="Intra B."/>
        </authorList>
    </citation>
    <scope>NUCLEOTIDE SEQUENCE [LARGE SCALE GENOMIC DNA]</scope>
    <source>
        <strain evidence="1 2">DSM 43553</strain>
    </source>
</reference>
<evidence type="ECO:0000313" key="1">
    <source>
        <dbReference type="EMBL" id="MDA0645683.1"/>
    </source>
</evidence>
<gene>
    <name evidence="1" type="ORF">OUY24_34075</name>
</gene>
<organism evidence="1 2">
    <name type="scientific">Nonomuraea ferruginea</name>
    <dbReference type="NCBI Taxonomy" id="46174"/>
    <lineage>
        <taxon>Bacteria</taxon>
        <taxon>Bacillati</taxon>
        <taxon>Actinomycetota</taxon>
        <taxon>Actinomycetes</taxon>
        <taxon>Streptosporangiales</taxon>
        <taxon>Streptosporangiaceae</taxon>
        <taxon>Nonomuraea</taxon>
    </lineage>
</organism>
<dbReference type="Proteomes" id="UP001212498">
    <property type="component" value="Unassembled WGS sequence"/>
</dbReference>
<comment type="caution">
    <text evidence="1">The sequence shown here is derived from an EMBL/GenBank/DDBJ whole genome shotgun (WGS) entry which is preliminary data.</text>
</comment>
<accession>A0ABT4T840</accession>
<name>A0ABT4T840_9ACTN</name>
<evidence type="ECO:0000313" key="2">
    <source>
        <dbReference type="Proteomes" id="UP001212498"/>
    </source>
</evidence>
<sequence length="49" mass="5489">MCELLEELRCATCHTVNALWLDPVRALVECRACGQIALIVLDVNEGRFT</sequence>